<sequence length="69" mass="7673">MVNDYYAWADLKRDAGLLDRTHRILATLGPDERRVVEESYRTVGRLGADSLDGARLVAKAGMIRARQAA</sequence>
<comment type="caution">
    <text evidence="1">The sequence shown here is derived from an EMBL/GenBank/DDBJ whole genome shotgun (WGS) entry which is preliminary data.</text>
</comment>
<accession>A0A7X9RNG2</accession>
<dbReference type="EMBL" id="JABAGI010000003">
    <property type="protein sequence ID" value="NME61879.1"/>
    <property type="molecule type" value="Genomic_DNA"/>
</dbReference>
<dbReference type="Proteomes" id="UP000588369">
    <property type="component" value="Unassembled WGS sequence"/>
</dbReference>
<evidence type="ECO:0000313" key="2">
    <source>
        <dbReference type="Proteomes" id="UP000588369"/>
    </source>
</evidence>
<reference evidence="1 2" key="1">
    <citation type="submission" date="2020-04" db="EMBL/GenBank/DDBJ databases">
        <authorList>
            <person name="Hitch T.C.A."/>
            <person name="Wylensek D."/>
            <person name="Clavel T."/>
        </authorList>
    </citation>
    <scope>NUCLEOTIDE SEQUENCE [LARGE SCALE GENOMIC DNA]</scope>
    <source>
        <strain evidence="1 2">BSM-130-P53-3C</strain>
    </source>
</reference>
<dbReference type="RefSeq" id="WP_101452162.1">
    <property type="nucleotide sequence ID" value="NZ_JABAGI010000003.1"/>
</dbReference>
<dbReference type="GeneID" id="78109836"/>
<organism evidence="1 2">
    <name type="scientific">Bifidobacterium thermophilum</name>
    <dbReference type="NCBI Taxonomy" id="33905"/>
    <lineage>
        <taxon>Bacteria</taxon>
        <taxon>Bacillati</taxon>
        <taxon>Actinomycetota</taxon>
        <taxon>Actinomycetes</taxon>
        <taxon>Bifidobacteriales</taxon>
        <taxon>Bifidobacteriaceae</taxon>
        <taxon>Bifidobacterium</taxon>
    </lineage>
</organism>
<proteinExistence type="predicted"/>
<evidence type="ECO:0000313" key="1">
    <source>
        <dbReference type="EMBL" id="NME61879.1"/>
    </source>
</evidence>
<name>A0A7X9RNG2_9BIFI</name>
<dbReference type="AlphaFoldDB" id="A0A7X9RNG2"/>
<gene>
    <name evidence="1" type="ORF">HF844_03545</name>
</gene>
<protein>
    <submittedName>
        <fullName evidence="1">Uncharacterized protein</fullName>
    </submittedName>
</protein>